<keyword evidence="2" id="KW-1185">Reference proteome</keyword>
<dbReference type="EMBL" id="JAYDYQ010001087">
    <property type="protein sequence ID" value="KAK4492670.1"/>
    <property type="molecule type" value="Genomic_DNA"/>
</dbReference>
<gene>
    <name evidence="1" type="ORF">RD792_003490</name>
</gene>
<accession>A0ABR0DUU3</accession>
<reference evidence="1 2" key="1">
    <citation type="journal article" date="2023" name="bioRxiv">
        <title>Genome report: Whole genome sequence and annotation of Penstemon davidsonii.</title>
        <authorList>
            <person name="Ostevik K.L."/>
            <person name="Alabady M."/>
            <person name="Zhang M."/>
            <person name="Rausher M.D."/>
        </authorList>
    </citation>
    <scope>NUCLEOTIDE SEQUENCE [LARGE SCALE GENOMIC DNA]</scope>
    <source>
        <strain evidence="1">DNT005</strain>
        <tissue evidence="1">Whole leaf</tissue>
    </source>
</reference>
<protein>
    <submittedName>
        <fullName evidence="1">Uncharacterized protein</fullName>
    </submittedName>
</protein>
<evidence type="ECO:0000313" key="2">
    <source>
        <dbReference type="Proteomes" id="UP001291926"/>
    </source>
</evidence>
<organism evidence="1 2">
    <name type="scientific">Penstemon davidsonii</name>
    <dbReference type="NCBI Taxonomy" id="160366"/>
    <lineage>
        <taxon>Eukaryota</taxon>
        <taxon>Viridiplantae</taxon>
        <taxon>Streptophyta</taxon>
        <taxon>Embryophyta</taxon>
        <taxon>Tracheophyta</taxon>
        <taxon>Spermatophyta</taxon>
        <taxon>Magnoliopsida</taxon>
        <taxon>eudicotyledons</taxon>
        <taxon>Gunneridae</taxon>
        <taxon>Pentapetalae</taxon>
        <taxon>asterids</taxon>
        <taxon>lamiids</taxon>
        <taxon>Lamiales</taxon>
        <taxon>Plantaginaceae</taxon>
        <taxon>Cheloneae</taxon>
        <taxon>Penstemon</taxon>
    </lineage>
</organism>
<name>A0ABR0DUU3_9LAMI</name>
<dbReference type="InterPro" id="IPR016197">
    <property type="entry name" value="Chromo-like_dom_sf"/>
</dbReference>
<dbReference type="Proteomes" id="UP001291926">
    <property type="component" value="Unassembled WGS sequence"/>
</dbReference>
<sequence length="116" mass="13669">MLAAAISIRVYNKPMWLMVFPRSDKLYKFYDPSQCKTYCLELPELDEAKVCHSKEVAQTDHGHILLEPKKIVDRRLFKKNGMAATQVLVKWFNAPHEDSTREDFYILQQKFPSFFP</sequence>
<evidence type="ECO:0000313" key="1">
    <source>
        <dbReference type="EMBL" id="KAK4492670.1"/>
    </source>
</evidence>
<proteinExistence type="predicted"/>
<comment type="caution">
    <text evidence="1">The sequence shown here is derived from an EMBL/GenBank/DDBJ whole genome shotgun (WGS) entry which is preliminary data.</text>
</comment>
<dbReference type="SUPFAM" id="SSF54160">
    <property type="entry name" value="Chromo domain-like"/>
    <property type="match status" value="1"/>
</dbReference>